<comment type="caution">
    <text evidence="1">The sequence shown here is derived from an EMBL/GenBank/DDBJ whole genome shotgun (WGS) entry which is preliminary data.</text>
</comment>
<reference evidence="1 2" key="1">
    <citation type="submission" date="2015-01" db="EMBL/GenBank/DDBJ databases">
        <title>Evolution of Trichinella species and genotypes.</title>
        <authorList>
            <person name="Korhonen P.K."/>
            <person name="Edoardo P."/>
            <person name="Giuseppe L.R."/>
            <person name="Gasser R.B."/>
        </authorList>
    </citation>
    <scope>NUCLEOTIDE SEQUENCE [LARGE SCALE GENOMIC DNA]</scope>
    <source>
        <strain evidence="1">ISS470</strain>
    </source>
</reference>
<sequence>LFFTNQDMWGRFFRIFLCFFGEGFFIEKCQSSWEGRFAVSILTPRGKGRYQTGKLIYLQRNRRCDDLTSLNYFTRNALLLIIQHAEQYKTSCSNLPIKANMEYIQY</sequence>
<accession>A0A0V1F3G8</accession>
<organism evidence="1 2">
    <name type="scientific">Trichinella pseudospiralis</name>
    <name type="common">Parasitic roundworm</name>
    <dbReference type="NCBI Taxonomy" id="6337"/>
    <lineage>
        <taxon>Eukaryota</taxon>
        <taxon>Metazoa</taxon>
        <taxon>Ecdysozoa</taxon>
        <taxon>Nematoda</taxon>
        <taxon>Enoplea</taxon>
        <taxon>Dorylaimia</taxon>
        <taxon>Trichinellida</taxon>
        <taxon>Trichinellidae</taxon>
        <taxon>Trichinella</taxon>
    </lineage>
</organism>
<gene>
    <name evidence="1" type="ORF">T4D_13317</name>
</gene>
<dbReference type="Proteomes" id="UP000054995">
    <property type="component" value="Unassembled WGS sequence"/>
</dbReference>
<feature type="non-terminal residue" evidence="1">
    <location>
        <position position="106"/>
    </location>
</feature>
<name>A0A0V1F3G8_TRIPS</name>
<proteinExistence type="predicted"/>
<dbReference type="AlphaFoldDB" id="A0A0V1F3G8"/>
<feature type="non-terminal residue" evidence="1">
    <location>
        <position position="1"/>
    </location>
</feature>
<protein>
    <submittedName>
        <fullName evidence="1">Uncharacterized protein</fullName>
    </submittedName>
</protein>
<keyword evidence="2" id="KW-1185">Reference proteome</keyword>
<evidence type="ECO:0000313" key="2">
    <source>
        <dbReference type="Proteomes" id="UP000054995"/>
    </source>
</evidence>
<evidence type="ECO:0000313" key="1">
    <source>
        <dbReference type="EMBL" id="KRY80488.1"/>
    </source>
</evidence>
<dbReference type="EMBL" id="JYDT01000470">
    <property type="protein sequence ID" value="KRY80488.1"/>
    <property type="molecule type" value="Genomic_DNA"/>
</dbReference>